<keyword evidence="5 6" id="KW-0472">Membrane</keyword>
<reference evidence="7" key="1">
    <citation type="submission" date="2023-03" db="EMBL/GenBank/DDBJ databases">
        <title>Massive genome expansion in bonnet fungi (Mycena s.s.) driven by repeated elements and novel gene families across ecological guilds.</title>
        <authorList>
            <consortium name="Lawrence Berkeley National Laboratory"/>
            <person name="Harder C.B."/>
            <person name="Miyauchi S."/>
            <person name="Viragh M."/>
            <person name="Kuo A."/>
            <person name="Thoen E."/>
            <person name="Andreopoulos B."/>
            <person name="Lu D."/>
            <person name="Skrede I."/>
            <person name="Drula E."/>
            <person name="Henrissat B."/>
            <person name="Morin E."/>
            <person name="Kohler A."/>
            <person name="Barry K."/>
            <person name="LaButti K."/>
            <person name="Morin E."/>
            <person name="Salamov A."/>
            <person name="Lipzen A."/>
            <person name="Mereny Z."/>
            <person name="Hegedus B."/>
            <person name="Baldrian P."/>
            <person name="Stursova M."/>
            <person name="Weitz H."/>
            <person name="Taylor A."/>
            <person name="Grigoriev I.V."/>
            <person name="Nagy L.G."/>
            <person name="Martin F."/>
            <person name="Kauserud H."/>
        </authorList>
    </citation>
    <scope>NUCLEOTIDE SEQUENCE</scope>
    <source>
        <strain evidence="7">CBHHK173m</strain>
    </source>
</reference>
<evidence type="ECO:0000313" key="7">
    <source>
        <dbReference type="EMBL" id="KAJ7079937.1"/>
    </source>
</evidence>
<feature type="transmembrane region" description="Helical" evidence="6">
    <location>
        <begin position="393"/>
        <end position="418"/>
    </location>
</feature>
<protein>
    <submittedName>
        <fullName evidence="7">Major facilitator superfamily domain-containing protein</fullName>
    </submittedName>
</protein>
<dbReference type="Proteomes" id="UP001222325">
    <property type="component" value="Unassembled WGS sequence"/>
</dbReference>
<dbReference type="GO" id="GO:0022857">
    <property type="term" value="F:transmembrane transporter activity"/>
    <property type="evidence" value="ECO:0007669"/>
    <property type="project" value="InterPro"/>
</dbReference>
<proteinExistence type="predicted"/>
<comment type="subcellular location">
    <subcellularLocation>
        <location evidence="1">Membrane</location>
        <topology evidence="1">Multi-pass membrane protein</topology>
    </subcellularLocation>
</comment>
<feature type="transmembrane region" description="Helical" evidence="6">
    <location>
        <begin position="321"/>
        <end position="340"/>
    </location>
</feature>
<feature type="transmembrane region" description="Helical" evidence="6">
    <location>
        <begin position="220"/>
        <end position="242"/>
    </location>
</feature>
<accession>A0AAD6TUA3</accession>
<dbReference type="InterPro" id="IPR011701">
    <property type="entry name" value="MFS"/>
</dbReference>
<keyword evidence="3 6" id="KW-0812">Transmembrane</keyword>
<keyword evidence="4 6" id="KW-1133">Transmembrane helix</keyword>
<dbReference type="AlphaFoldDB" id="A0AAD6TUA3"/>
<evidence type="ECO:0000256" key="4">
    <source>
        <dbReference type="ARBA" id="ARBA00022989"/>
    </source>
</evidence>
<feature type="transmembrane region" description="Helical" evidence="6">
    <location>
        <begin position="148"/>
        <end position="166"/>
    </location>
</feature>
<dbReference type="CDD" id="cd17330">
    <property type="entry name" value="MFS_SLC46_TetA_like"/>
    <property type="match status" value="1"/>
</dbReference>
<name>A0AAD6TUA3_9AGAR</name>
<dbReference type="Pfam" id="PF07690">
    <property type="entry name" value="MFS_1"/>
    <property type="match status" value="1"/>
</dbReference>
<sequence>MAELGSDETQPLLARLEDQTSHARVTPLPKAQLTALCIARLSDPISYTQIFPYINEFLTVLRVTDDPSKIGFYSGLVESVTSIAQVFTIFEWARLSGTLLRCYLYQSEVELTDIIGRRPVILAGALGLAIVSLVFGFCQTFAQVVIVRALAGMLTGNMSVYQVVLAEITDKTNQHTAYPIYGCIYPLGSTLGPLIGGFFSNLATKYPAYFGYRVLEAYPYFLPGLVCAVLAMLGFCLSYCYLEETLPTRGMCALDDDDLTVRSSEPTTMSIRELLSIPSVRTLAYSSFALSFLGTAHAVVFVLFCYTPIEKGGLGFSVVEIGYTLAMSSALFAGHQLFLMPYLLRTFDMARLYIFGMAVWPLSFAVIPFLNVIARLGADPDSTARSKEEYQVLLWVGITASQVVSRVAVMSFPTNLILVRSNSPSPSDLGAANGLNQLIMALARCVSPSFVSTLFALSVNRNLLGGHLWAVAMTLLSVWGYHISRKVENPGRNK</sequence>
<dbReference type="SUPFAM" id="SSF103473">
    <property type="entry name" value="MFS general substrate transporter"/>
    <property type="match status" value="1"/>
</dbReference>
<evidence type="ECO:0000256" key="5">
    <source>
        <dbReference type="ARBA" id="ARBA00023136"/>
    </source>
</evidence>
<evidence type="ECO:0000256" key="6">
    <source>
        <dbReference type="SAM" id="Phobius"/>
    </source>
</evidence>
<dbReference type="PANTHER" id="PTHR23504">
    <property type="entry name" value="MAJOR FACILITATOR SUPERFAMILY DOMAIN-CONTAINING PROTEIN 10"/>
    <property type="match status" value="1"/>
</dbReference>
<comment type="caution">
    <text evidence="7">The sequence shown here is derived from an EMBL/GenBank/DDBJ whole genome shotgun (WGS) entry which is preliminary data.</text>
</comment>
<evidence type="ECO:0000256" key="3">
    <source>
        <dbReference type="ARBA" id="ARBA00022692"/>
    </source>
</evidence>
<feature type="transmembrane region" description="Helical" evidence="6">
    <location>
        <begin position="352"/>
        <end position="373"/>
    </location>
</feature>
<feature type="transmembrane region" description="Helical" evidence="6">
    <location>
        <begin position="463"/>
        <end position="484"/>
    </location>
</feature>
<gene>
    <name evidence="7" type="ORF">B0H15DRAFT_488940</name>
</gene>
<evidence type="ECO:0000256" key="1">
    <source>
        <dbReference type="ARBA" id="ARBA00004141"/>
    </source>
</evidence>
<dbReference type="GO" id="GO:0016020">
    <property type="term" value="C:membrane"/>
    <property type="evidence" value="ECO:0007669"/>
    <property type="project" value="UniProtKB-SubCell"/>
</dbReference>
<keyword evidence="2" id="KW-0813">Transport</keyword>
<organism evidence="7 8">
    <name type="scientific">Mycena belliarum</name>
    <dbReference type="NCBI Taxonomy" id="1033014"/>
    <lineage>
        <taxon>Eukaryota</taxon>
        <taxon>Fungi</taxon>
        <taxon>Dikarya</taxon>
        <taxon>Basidiomycota</taxon>
        <taxon>Agaricomycotina</taxon>
        <taxon>Agaricomycetes</taxon>
        <taxon>Agaricomycetidae</taxon>
        <taxon>Agaricales</taxon>
        <taxon>Marasmiineae</taxon>
        <taxon>Mycenaceae</taxon>
        <taxon>Mycena</taxon>
    </lineage>
</organism>
<feature type="transmembrane region" description="Helical" evidence="6">
    <location>
        <begin position="178"/>
        <end position="200"/>
    </location>
</feature>
<feature type="transmembrane region" description="Helical" evidence="6">
    <location>
        <begin position="120"/>
        <end position="142"/>
    </location>
</feature>
<keyword evidence="8" id="KW-1185">Reference proteome</keyword>
<evidence type="ECO:0000313" key="8">
    <source>
        <dbReference type="Proteomes" id="UP001222325"/>
    </source>
</evidence>
<dbReference type="Gene3D" id="1.20.1250.20">
    <property type="entry name" value="MFS general substrate transporter like domains"/>
    <property type="match status" value="1"/>
</dbReference>
<evidence type="ECO:0000256" key="2">
    <source>
        <dbReference type="ARBA" id="ARBA00022448"/>
    </source>
</evidence>
<feature type="transmembrane region" description="Helical" evidence="6">
    <location>
        <begin position="282"/>
        <end position="309"/>
    </location>
</feature>
<dbReference type="PANTHER" id="PTHR23504:SF15">
    <property type="entry name" value="MAJOR FACILITATOR SUPERFAMILY (MFS) PROFILE DOMAIN-CONTAINING PROTEIN"/>
    <property type="match status" value="1"/>
</dbReference>
<dbReference type="InterPro" id="IPR036259">
    <property type="entry name" value="MFS_trans_sf"/>
</dbReference>
<dbReference type="EMBL" id="JARJCN010000057">
    <property type="protein sequence ID" value="KAJ7079937.1"/>
    <property type="molecule type" value="Genomic_DNA"/>
</dbReference>